<feature type="transmembrane region" description="Helical" evidence="2">
    <location>
        <begin position="6"/>
        <end position="29"/>
    </location>
</feature>
<dbReference type="AlphaFoldDB" id="A0A150GV87"/>
<evidence type="ECO:0000313" key="3">
    <source>
        <dbReference type="EMBL" id="KXZ53797.1"/>
    </source>
</evidence>
<keyword evidence="4" id="KW-1185">Reference proteome</keyword>
<dbReference type="Proteomes" id="UP000075714">
    <property type="component" value="Unassembled WGS sequence"/>
</dbReference>
<keyword evidence="2" id="KW-0472">Membrane</keyword>
<protein>
    <submittedName>
        <fullName evidence="3">Uncharacterized protein</fullName>
    </submittedName>
</protein>
<name>A0A150GV87_GONPE</name>
<organism evidence="3 4">
    <name type="scientific">Gonium pectorale</name>
    <name type="common">Green alga</name>
    <dbReference type="NCBI Taxonomy" id="33097"/>
    <lineage>
        <taxon>Eukaryota</taxon>
        <taxon>Viridiplantae</taxon>
        <taxon>Chlorophyta</taxon>
        <taxon>core chlorophytes</taxon>
        <taxon>Chlorophyceae</taxon>
        <taxon>CS clade</taxon>
        <taxon>Chlamydomonadales</taxon>
        <taxon>Volvocaceae</taxon>
        <taxon>Gonium</taxon>
    </lineage>
</organism>
<feature type="transmembrane region" description="Helical" evidence="2">
    <location>
        <begin position="36"/>
        <end position="64"/>
    </location>
</feature>
<accession>A0A150GV87</accession>
<evidence type="ECO:0000256" key="1">
    <source>
        <dbReference type="SAM" id="MobiDB-lite"/>
    </source>
</evidence>
<comment type="caution">
    <text evidence="3">The sequence shown here is derived from an EMBL/GenBank/DDBJ whole genome shotgun (WGS) entry which is preliminary data.</text>
</comment>
<evidence type="ECO:0000313" key="4">
    <source>
        <dbReference type="Proteomes" id="UP000075714"/>
    </source>
</evidence>
<gene>
    <name evidence="3" type="ORF">GPECTOR_6g715</name>
</gene>
<dbReference type="EMBL" id="LSYV01000007">
    <property type="protein sequence ID" value="KXZ53797.1"/>
    <property type="molecule type" value="Genomic_DNA"/>
</dbReference>
<feature type="region of interest" description="Disordered" evidence="1">
    <location>
        <begin position="91"/>
        <end position="134"/>
    </location>
</feature>
<dbReference type="OrthoDB" id="550738at2759"/>
<sequence length="165" mass="17313">MRGTSGPLIIGVAFTAIAVGAAVSAGAIFTSLFLPFFLLIGAGALFFGGLTFSAFATLGTALIFPKLVSLAVVAAGLGVGALATSLFLKPASDKAKASYEEAEQPRGGGRGSRDRDGPVVEAESEPVIDPEMERELREFDDLLKDREEQRRRVERWTRGGGPGGR</sequence>
<evidence type="ECO:0000256" key="2">
    <source>
        <dbReference type="SAM" id="Phobius"/>
    </source>
</evidence>
<reference evidence="4" key="1">
    <citation type="journal article" date="2016" name="Nat. Commun.">
        <title>The Gonium pectorale genome demonstrates co-option of cell cycle regulation during the evolution of multicellularity.</title>
        <authorList>
            <person name="Hanschen E.R."/>
            <person name="Marriage T.N."/>
            <person name="Ferris P.J."/>
            <person name="Hamaji T."/>
            <person name="Toyoda A."/>
            <person name="Fujiyama A."/>
            <person name="Neme R."/>
            <person name="Noguchi H."/>
            <person name="Minakuchi Y."/>
            <person name="Suzuki M."/>
            <person name="Kawai-Toyooka H."/>
            <person name="Smith D.R."/>
            <person name="Sparks H."/>
            <person name="Anderson J."/>
            <person name="Bakaric R."/>
            <person name="Luria V."/>
            <person name="Karger A."/>
            <person name="Kirschner M.W."/>
            <person name="Durand P.M."/>
            <person name="Michod R.E."/>
            <person name="Nozaki H."/>
            <person name="Olson B.J."/>
        </authorList>
    </citation>
    <scope>NUCLEOTIDE SEQUENCE [LARGE SCALE GENOMIC DNA]</scope>
    <source>
        <strain evidence="4">NIES-2863</strain>
    </source>
</reference>
<keyword evidence="2" id="KW-0812">Transmembrane</keyword>
<proteinExistence type="predicted"/>
<keyword evidence="2" id="KW-1133">Transmembrane helix</keyword>
<feature type="transmembrane region" description="Helical" evidence="2">
    <location>
        <begin position="70"/>
        <end position="88"/>
    </location>
</feature>